<dbReference type="FunFam" id="1.10.10.10:FF:000014">
    <property type="entry name" value="Cullin 1"/>
    <property type="match status" value="1"/>
</dbReference>
<dbReference type="InterPro" id="IPR059120">
    <property type="entry name" value="Cullin-like_AB"/>
</dbReference>
<dbReference type="Gene3D" id="1.20.1310.10">
    <property type="entry name" value="Cullin Repeats"/>
    <property type="match status" value="4"/>
</dbReference>
<dbReference type="Gramene" id="CMT046CT">
    <property type="protein sequence ID" value="CMT046CT"/>
    <property type="gene ID" value="CMT046C"/>
</dbReference>
<evidence type="ECO:0000259" key="7">
    <source>
        <dbReference type="PROSITE" id="PS50069"/>
    </source>
</evidence>
<dbReference type="STRING" id="280699.M1UXA5"/>
<dbReference type="SMART" id="SM00884">
    <property type="entry name" value="Cullin_Nedd8"/>
    <property type="match status" value="1"/>
</dbReference>
<name>M1UXA5_CYAM1</name>
<dbReference type="GeneID" id="16998222"/>
<keyword evidence="3" id="KW-0832">Ubl conjugation</keyword>
<dbReference type="SUPFAM" id="SSF74788">
    <property type="entry name" value="Cullin repeat-like"/>
    <property type="match status" value="1"/>
</dbReference>
<evidence type="ECO:0000256" key="6">
    <source>
        <dbReference type="SAM" id="MobiDB-lite"/>
    </source>
</evidence>
<evidence type="ECO:0000256" key="4">
    <source>
        <dbReference type="PROSITE-ProRule" id="PRU00330"/>
    </source>
</evidence>
<comment type="similarity">
    <text evidence="1 4 5">Belongs to the cullin family.</text>
</comment>
<dbReference type="SMART" id="SM00182">
    <property type="entry name" value="CULLIN"/>
    <property type="match status" value="1"/>
</dbReference>
<reference evidence="8 9" key="1">
    <citation type="journal article" date="2004" name="Nature">
        <title>Genome sequence of the ultrasmall unicellular red alga Cyanidioschyzon merolae 10D.</title>
        <authorList>
            <person name="Matsuzaki M."/>
            <person name="Misumi O."/>
            <person name="Shin-i T."/>
            <person name="Maruyama S."/>
            <person name="Takahara M."/>
            <person name="Miyagishima S."/>
            <person name="Mori T."/>
            <person name="Nishida K."/>
            <person name="Yagisawa F."/>
            <person name="Nishida K."/>
            <person name="Yoshida Y."/>
            <person name="Nishimura Y."/>
            <person name="Nakao S."/>
            <person name="Kobayashi T."/>
            <person name="Momoyama Y."/>
            <person name="Higashiyama T."/>
            <person name="Minoda A."/>
            <person name="Sano M."/>
            <person name="Nomoto H."/>
            <person name="Oishi K."/>
            <person name="Hayashi H."/>
            <person name="Ohta F."/>
            <person name="Nishizaka S."/>
            <person name="Haga S."/>
            <person name="Miura S."/>
            <person name="Morishita T."/>
            <person name="Kabeya Y."/>
            <person name="Terasawa K."/>
            <person name="Suzuki Y."/>
            <person name="Ishii Y."/>
            <person name="Asakawa S."/>
            <person name="Takano H."/>
            <person name="Ohta N."/>
            <person name="Kuroiwa H."/>
            <person name="Tanaka K."/>
            <person name="Shimizu N."/>
            <person name="Sugano S."/>
            <person name="Sato N."/>
            <person name="Nozaki H."/>
            <person name="Ogasawara N."/>
            <person name="Kohara Y."/>
            <person name="Kuroiwa T."/>
        </authorList>
    </citation>
    <scope>NUCLEOTIDE SEQUENCE [LARGE SCALE GENOMIC DNA]</scope>
    <source>
        <strain evidence="8 9">10D</strain>
    </source>
</reference>
<dbReference type="eggNOG" id="KOG2166">
    <property type="taxonomic scope" value="Eukaryota"/>
</dbReference>
<dbReference type="EMBL" id="AP006502">
    <property type="protein sequence ID" value="BAM83071.1"/>
    <property type="molecule type" value="Genomic_DNA"/>
</dbReference>
<keyword evidence="9" id="KW-1185">Reference proteome</keyword>
<dbReference type="SUPFAM" id="SSF46785">
    <property type="entry name" value="Winged helix' DNA-binding domain"/>
    <property type="match status" value="1"/>
</dbReference>
<evidence type="ECO:0000256" key="3">
    <source>
        <dbReference type="ARBA" id="ARBA00022843"/>
    </source>
</evidence>
<dbReference type="InterPro" id="IPR045093">
    <property type="entry name" value="Cullin"/>
</dbReference>
<dbReference type="InterPro" id="IPR036388">
    <property type="entry name" value="WH-like_DNA-bd_sf"/>
</dbReference>
<dbReference type="GO" id="GO:0006511">
    <property type="term" value="P:ubiquitin-dependent protein catabolic process"/>
    <property type="evidence" value="ECO:0007669"/>
    <property type="project" value="InterPro"/>
</dbReference>
<reference evidence="8 9" key="2">
    <citation type="journal article" date="2007" name="BMC Biol.">
        <title>A 100%-complete sequence reveals unusually simple genomic features in the hot-spring red alga Cyanidioschyzon merolae.</title>
        <authorList>
            <person name="Nozaki H."/>
            <person name="Takano H."/>
            <person name="Misumi O."/>
            <person name="Terasawa K."/>
            <person name="Matsuzaki M."/>
            <person name="Maruyama S."/>
            <person name="Nishida K."/>
            <person name="Yagisawa F."/>
            <person name="Yoshida Y."/>
            <person name="Fujiwara T."/>
            <person name="Takio S."/>
            <person name="Tamura K."/>
            <person name="Chung S.J."/>
            <person name="Nakamura S."/>
            <person name="Kuroiwa H."/>
            <person name="Tanaka K."/>
            <person name="Sato N."/>
            <person name="Kuroiwa T."/>
        </authorList>
    </citation>
    <scope>NUCLEOTIDE SEQUENCE [LARGE SCALE GENOMIC DNA]</scope>
    <source>
        <strain evidence="8 9">10D</strain>
    </source>
</reference>
<dbReference type="SUPFAM" id="SSF75632">
    <property type="entry name" value="Cullin homology domain"/>
    <property type="match status" value="1"/>
</dbReference>
<dbReference type="Pfam" id="PF10557">
    <property type="entry name" value="Cullin_Nedd8"/>
    <property type="match status" value="1"/>
</dbReference>
<protein>
    <submittedName>
        <fullName evidence="8">Cullin 1</fullName>
    </submittedName>
</protein>
<dbReference type="InterPro" id="IPR019559">
    <property type="entry name" value="Cullin_neddylation_domain"/>
</dbReference>
<feature type="region of interest" description="Disordered" evidence="6">
    <location>
        <begin position="1"/>
        <end position="62"/>
    </location>
</feature>
<sequence>MAALTTPPASRHAVSTAPFHETREAELVGEESAPPGSPVSSGGGDLADDFEPSRSLAETRQSALTRPTIHTVHVPAPRGILSASVWMELYRTVLLLCTKPGPCAVKRALYEQVEREMGAFCTSKILPDMERRIPTREGANRAMSAMLSYAPSGCSPMRELEEARSGRSALRAGRARTSMDTQSSHFSHSKSTVGDSDRDQFPVSHQSMEEGSLQGIELMDMASDDVSDTSEENNGAGASITSIEELLHAFCAWWMAYQHLVQFVCKIFSYLDRCYTDKENGPPPLEHLGRILFRTKVLDKMRDVLRTAILTLIARDRSGEVVDRALIHSAVVVFTATDWVSYYTDEIETPYLAAFQTHYAEASERWLRDCSFPEYMREAEAALRQEIAIAQAVLHPSSMDRVKDAIENVILLAHEEKLLAAETSGFVALLSQRQFDDLKRVYWLYSGKWIHELCGQPMDGNGGLARSNASGRLVPESQAHQERALRPIAQQFARCAEAEGAALFAHYDAITTEMNPNGDSVGYEDSDRSVARKRHADGSEKQETGPMSSALSCVLSPKFDAPYASCGPEAEISPTEQAGMWLVRELVNLHETYQLVLRTCFENHEVFSQHFRMAFESILNNPRDMSMIPKLLASYVDRVLQRIYMIEPPGADLSGHLRVIVQLLEYVYDKDVFADLYQFLLCRRLIFDLSIARDLEITFVEELKAVIGPLFTARVEGMLRDMRTSLRFQERFNQWNAILDNRERQRSTGAVTLEHATPSHTPVFQAILTTTSIWPSFPSDDDLRLPPALASCLTEYECFYAHQTQYRQLRWIHVLSKGLVECTRAAFPYMTRYDQVELELNTYQLCMLLLFEDRNEMTFEQICDALNIQAPEILDLFKRCVLSLCNKKHCLFIKSPAGAELRPTDTLQLNRYFDPQQRRLSFAYLADGFKREECQATRQNGHDDQVPLLEATIVRIMKMHRQFAHQKLVAGVQNALSTRFTPDVHSIKERIESLIAREYLERDPQDPSLYHYLA</sequence>
<dbReference type="Gene3D" id="3.30.230.130">
    <property type="entry name" value="Cullin, Chain C, Domain 2"/>
    <property type="match status" value="1"/>
</dbReference>
<keyword evidence="2" id="KW-1017">Isopeptide bond</keyword>
<dbReference type="AlphaFoldDB" id="M1UXA5"/>
<evidence type="ECO:0000313" key="8">
    <source>
        <dbReference type="EMBL" id="BAM83071.1"/>
    </source>
</evidence>
<dbReference type="InterPro" id="IPR001373">
    <property type="entry name" value="Cullin_N"/>
</dbReference>
<feature type="domain" description="Cullin family profile" evidence="7">
    <location>
        <begin position="627"/>
        <end position="881"/>
    </location>
</feature>
<dbReference type="PANTHER" id="PTHR11932">
    <property type="entry name" value="CULLIN"/>
    <property type="match status" value="1"/>
</dbReference>
<dbReference type="Pfam" id="PF00888">
    <property type="entry name" value="Cullin"/>
    <property type="match status" value="2"/>
</dbReference>
<evidence type="ECO:0000256" key="5">
    <source>
        <dbReference type="RuleBase" id="RU003829"/>
    </source>
</evidence>
<dbReference type="RefSeq" id="XP_005539107.1">
    <property type="nucleotide sequence ID" value="XM_005539050.1"/>
</dbReference>
<dbReference type="PROSITE" id="PS50069">
    <property type="entry name" value="CULLIN_2"/>
    <property type="match status" value="1"/>
</dbReference>
<dbReference type="InterPro" id="IPR036390">
    <property type="entry name" value="WH_DNA-bd_sf"/>
</dbReference>
<accession>M1UXA5</accession>
<dbReference type="OMA" id="IREWDRY"/>
<evidence type="ECO:0000256" key="2">
    <source>
        <dbReference type="ARBA" id="ARBA00022499"/>
    </source>
</evidence>
<gene>
    <name evidence="8" type="ORF">CYME_CMT046C</name>
</gene>
<dbReference type="Proteomes" id="UP000007014">
    <property type="component" value="Chromosome 20"/>
</dbReference>
<feature type="region of interest" description="Disordered" evidence="6">
    <location>
        <begin position="515"/>
        <end position="549"/>
    </location>
</feature>
<dbReference type="GO" id="GO:0031625">
    <property type="term" value="F:ubiquitin protein ligase binding"/>
    <property type="evidence" value="ECO:0007669"/>
    <property type="project" value="InterPro"/>
</dbReference>
<proteinExistence type="inferred from homology"/>
<evidence type="ECO:0000313" key="9">
    <source>
        <dbReference type="Proteomes" id="UP000007014"/>
    </source>
</evidence>
<dbReference type="Gene3D" id="1.10.10.10">
    <property type="entry name" value="Winged helix-like DNA-binding domain superfamily/Winged helix DNA-binding domain"/>
    <property type="match status" value="1"/>
</dbReference>
<dbReference type="HOGENOM" id="CLU_297252_0_0_1"/>
<feature type="region of interest" description="Disordered" evidence="6">
    <location>
        <begin position="156"/>
        <end position="209"/>
    </location>
</feature>
<dbReference type="Pfam" id="PF26557">
    <property type="entry name" value="Cullin_AB"/>
    <property type="match status" value="1"/>
</dbReference>
<feature type="compositionally biased region" description="Basic and acidic residues" evidence="6">
    <location>
        <begin position="525"/>
        <end position="543"/>
    </location>
</feature>
<organism evidence="8 9">
    <name type="scientific">Cyanidioschyzon merolae (strain NIES-3377 / 10D)</name>
    <name type="common">Unicellular red alga</name>
    <dbReference type="NCBI Taxonomy" id="280699"/>
    <lineage>
        <taxon>Eukaryota</taxon>
        <taxon>Rhodophyta</taxon>
        <taxon>Bangiophyceae</taxon>
        <taxon>Cyanidiales</taxon>
        <taxon>Cyanidiaceae</taxon>
        <taxon>Cyanidioschyzon</taxon>
    </lineage>
</organism>
<dbReference type="InterPro" id="IPR016159">
    <property type="entry name" value="Cullin_repeat-like_dom_sf"/>
</dbReference>
<evidence type="ECO:0000256" key="1">
    <source>
        <dbReference type="ARBA" id="ARBA00006019"/>
    </source>
</evidence>
<dbReference type="InterPro" id="IPR036317">
    <property type="entry name" value="Cullin_homology_sf"/>
</dbReference>
<dbReference type="InterPro" id="IPR016158">
    <property type="entry name" value="Cullin_homology"/>
</dbReference>
<dbReference type="KEGG" id="cme:CYME_CMT046C"/>
<dbReference type="OrthoDB" id="27073at2759"/>
<feature type="compositionally biased region" description="Polar residues" evidence="6">
    <location>
        <begin position="178"/>
        <end position="194"/>
    </location>
</feature>
<feature type="compositionally biased region" description="Low complexity" evidence="6">
    <location>
        <begin position="166"/>
        <end position="176"/>
    </location>
</feature>